<keyword evidence="2" id="KW-1185">Reference proteome</keyword>
<dbReference type="Proteomes" id="UP001165383">
    <property type="component" value="Unassembled WGS sequence"/>
</dbReference>
<sequence>MTRYLVRWEIVVDADSAENAARKALEVQFDPFSKAVAFDVTDEQGDVQHIDLAEIDGWDDAD</sequence>
<gene>
    <name evidence="1" type="ORF">LZ518_08525</name>
</gene>
<reference evidence="1" key="1">
    <citation type="submission" date="2022-05" db="EMBL/GenBank/DDBJ databases">
        <authorList>
            <person name="Jo J.-H."/>
            <person name="Im W.-T."/>
        </authorList>
    </citation>
    <scope>NUCLEOTIDE SEQUENCE</scope>
    <source>
        <strain evidence="1">RB56-2</strain>
    </source>
</reference>
<proteinExistence type="predicted"/>
<name>A0ABT0S9V1_9SPHN</name>
<dbReference type="EMBL" id="JAMGBB010000001">
    <property type="protein sequence ID" value="MCL6741174.1"/>
    <property type="molecule type" value="Genomic_DNA"/>
</dbReference>
<comment type="caution">
    <text evidence="1">The sequence shown here is derived from an EMBL/GenBank/DDBJ whole genome shotgun (WGS) entry which is preliminary data.</text>
</comment>
<accession>A0ABT0S9V1</accession>
<evidence type="ECO:0000313" key="1">
    <source>
        <dbReference type="EMBL" id="MCL6741174.1"/>
    </source>
</evidence>
<protein>
    <submittedName>
        <fullName evidence="1">Uncharacterized protein</fullName>
    </submittedName>
</protein>
<organism evidence="1 2">
    <name type="scientific">Sphingomonas brevis</name>
    <dbReference type="NCBI Taxonomy" id="2908206"/>
    <lineage>
        <taxon>Bacteria</taxon>
        <taxon>Pseudomonadati</taxon>
        <taxon>Pseudomonadota</taxon>
        <taxon>Alphaproteobacteria</taxon>
        <taxon>Sphingomonadales</taxon>
        <taxon>Sphingomonadaceae</taxon>
        <taxon>Sphingomonas</taxon>
    </lineage>
</organism>
<dbReference type="RefSeq" id="WP_249915575.1">
    <property type="nucleotide sequence ID" value="NZ_JAMGBB010000001.1"/>
</dbReference>
<evidence type="ECO:0000313" key="2">
    <source>
        <dbReference type="Proteomes" id="UP001165383"/>
    </source>
</evidence>